<dbReference type="EMBL" id="JBHSQK010000019">
    <property type="protein sequence ID" value="MFC5948620.1"/>
    <property type="molecule type" value="Genomic_DNA"/>
</dbReference>
<dbReference type="InterPro" id="IPR047682">
    <property type="entry name" value="SepH-like"/>
</dbReference>
<reference evidence="4" key="1">
    <citation type="journal article" date="2019" name="Int. J. Syst. Evol. Microbiol.">
        <title>The Global Catalogue of Microorganisms (GCM) 10K type strain sequencing project: providing services to taxonomists for standard genome sequencing and annotation.</title>
        <authorList>
            <consortium name="The Broad Institute Genomics Platform"/>
            <consortium name="The Broad Institute Genome Sequencing Center for Infectious Disease"/>
            <person name="Wu L."/>
            <person name="Ma J."/>
        </authorList>
    </citation>
    <scope>NUCLEOTIDE SEQUENCE [LARGE SCALE GENOMIC DNA]</scope>
    <source>
        <strain evidence="4">CGMCC 4.7397</strain>
    </source>
</reference>
<feature type="compositionally biased region" description="Low complexity" evidence="1">
    <location>
        <begin position="482"/>
        <end position="517"/>
    </location>
</feature>
<feature type="domain" description="DUF3071" evidence="2">
    <location>
        <begin position="1"/>
        <end position="168"/>
    </location>
</feature>
<feature type="compositionally biased region" description="Gly residues" evidence="1">
    <location>
        <begin position="295"/>
        <end position="306"/>
    </location>
</feature>
<organism evidence="3 4">
    <name type="scientific">Pseudonocardia lutea</name>
    <dbReference type="NCBI Taxonomy" id="2172015"/>
    <lineage>
        <taxon>Bacteria</taxon>
        <taxon>Bacillati</taxon>
        <taxon>Actinomycetota</taxon>
        <taxon>Actinomycetes</taxon>
        <taxon>Pseudonocardiales</taxon>
        <taxon>Pseudonocardiaceae</taxon>
        <taxon>Pseudonocardia</taxon>
    </lineage>
</organism>
<feature type="compositionally biased region" description="Low complexity" evidence="1">
    <location>
        <begin position="327"/>
        <end position="359"/>
    </location>
</feature>
<gene>
    <name evidence="3" type="primary">sepH</name>
    <name evidence="3" type="ORF">ACFQH9_10085</name>
</gene>
<feature type="compositionally biased region" description="Low complexity" evidence="1">
    <location>
        <begin position="540"/>
        <end position="553"/>
    </location>
</feature>
<evidence type="ECO:0000313" key="4">
    <source>
        <dbReference type="Proteomes" id="UP001596119"/>
    </source>
</evidence>
<evidence type="ECO:0000259" key="2">
    <source>
        <dbReference type="Pfam" id="PF11268"/>
    </source>
</evidence>
<feature type="region of interest" description="Disordered" evidence="1">
    <location>
        <begin position="221"/>
        <end position="604"/>
    </location>
</feature>
<comment type="caution">
    <text evidence="3">The sequence shown here is derived from an EMBL/GenBank/DDBJ whole genome shotgun (WGS) entry which is preliminary data.</text>
</comment>
<evidence type="ECO:0000256" key="1">
    <source>
        <dbReference type="SAM" id="MobiDB-lite"/>
    </source>
</evidence>
<dbReference type="RefSeq" id="WP_379565680.1">
    <property type="nucleotide sequence ID" value="NZ_JBHSQK010000019.1"/>
</dbReference>
<feature type="compositionally biased region" description="Low complexity" evidence="1">
    <location>
        <begin position="413"/>
        <end position="429"/>
    </location>
</feature>
<dbReference type="NCBIfam" id="NF040712">
    <property type="entry name" value="SepH"/>
    <property type="match status" value="1"/>
</dbReference>
<sequence>MRALRVVGITEDGSVVLEDSARRERFTVPADEQLRAAARGDLTRLGQIAIELESQLRPREIQARIRAGASVEQVASAAGVPVQKIERFAYPVLLERARTAELARAAHPVRDDGPDVRTLAETVAHTFGLRGQDHTGAEWDSWKGDDGKWVVALGWRSGRSDIRAHWIFQPGAHGGTVIALDDHARDLVEGRPQQPLRPVGPVIDMARPDDFADEAAAEEVVPAAVNGDPRRIAPEQRRGPLPTGRREPVRATRTDARSDLAGPPAHPATRSTDTLTTDTRAAEAGRPGVADPGPAGSGPAGSGPAGSGPAVSGSAGSGPAGWGSAGSGPARSESTASGSAASGSAASGSAASGPAGADSAGRDSGDRGNVARDDASAEPARDAVPDVAERAAGSEPVGKAVRDEPTGAEIAQPSTATAARPDAAASRGTAQEKASGGAAPKKTDAVEADPGKTDPAKTDPAKTDPAKTDLAKTDAAAKDAKSATAEDPAAKSTTATSATAEGATAEGATAKGATAEESSPDPAKDAVAGPVEEEQRDRAPVASEASAEPSDSSAAKEKNAAAPAAEARPAGRGEGDQPAPAKRTKKGKPIMPSWDEVLLGVRGR</sequence>
<dbReference type="Pfam" id="PF11268">
    <property type="entry name" value="DUF3071"/>
    <property type="match status" value="1"/>
</dbReference>
<keyword evidence="4" id="KW-1185">Reference proteome</keyword>
<proteinExistence type="predicted"/>
<feature type="compositionally biased region" description="Basic and acidic residues" evidence="1">
    <location>
        <begin position="228"/>
        <end position="258"/>
    </location>
</feature>
<feature type="compositionally biased region" description="Gly residues" evidence="1">
    <location>
        <begin position="315"/>
        <end position="326"/>
    </location>
</feature>
<feature type="compositionally biased region" description="Basic and acidic residues" evidence="1">
    <location>
        <begin position="360"/>
        <end position="389"/>
    </location>
</feature>
<protein>
    <submittedName>
        <fullName evidence="3">Septation protein SepH</fullName>
    </submittedName>
</protein>
<accession>A0ABW1I610</accession>
<feature type="compositionally biased region" description="Low complexity" evidence="1">
    <location>
        <begin position="268"/>
        <end position="294"/>
    </location>
</feature>
<feature type="compositionally biased region" description="Basic and acidic residues" evidence="1">
    <location>
        <begin position="441"/>
        <end position="481"/>
    </location>
</feature>
<evidence type="ECO:0000313" key="3">
    <source>
        <dbReference type="EMBL" id="MFC5948620.1"/>
    </source>
</evidence>
<name>A0ABW1I610_9PSEU</name>
<dbReference type="InterPro" id="IPR021421">
    <property type="entry name" value="DUF3071"/>
</dbReference>
<dbReference type="Proteomes" id="UP001596119">
    <property type="component" value="Unassembled WGS sequence"/>
</dbReference>